<organism evidence="2 3">
    <name type="scientific">Gammaproteobacteria bacterium LSUCC0057</name>
    <dbReference type="NCBI Taxonomy" id="2559237"/>
    <lineage>
        <taxon>Bacteria</taxon>
        <taxon>Pseudomonadati</taxon>
        <taxon>Pseudomonadota</taxon>
        <taxon>Gammaproteobacteria</taxon>
        <taxon>Cellvibrionales</taxon>
        <taxon>Porticoccaceae</taxon>
        <taxon>SAR92 clade</taxon>
    </lineage>
</organism>
<name>A0A4Y8UJ40_9GAMM</name>
<dbReference type="InterPro" id="IPR024409">
    <property type="entry name" value="DUF3833"/>
</dbReference>
<dbReference type="EMBL" id="SPIA01000001">
    <property type="protein sequence ID" value="TFH68856.1"/>
    <property type="molecule type" value="Genomic_DNA"/>
</dbReference>
<dbReference type="OrthoDB" id="5296954at2"/>
<evidence type="ECO:0000313" key="2">
    <source>
        <dbReference type="EMBL" id="TFH68856.1"/>
    </source>
</evidence>
<keyword evidence="1" id="KW-0732">Signal</keyword>
<protein>
    <submittedName>
        <fullName evidence="2">DUF3833 domain-containing protein</fullName>
    </submittedName>
</protein>
<evidence type="ECO:0000256" key="1">
    <source>
        <dbReference type="SAM" id="SignalP"/>
    </source>
</evidence>
<feature type="signal peptide" evidence="1">
    <location>
        <begin position="1"/>
        <end position="19"/>
    </location>
</feature>
<dbReference type="AlphaFoldDB" id="A0A4Y8UJ40"/>
<sequence length="179" mass="20239">MSIKLPAAAVALLALLLNACTPATESYRDAGPAFALEEFFNGELVAYGMIQDRSGTVLRRFEATLEGSWQGDKGVLAEWFVYDDGERQERTWYLTKHADGSYSGTASDVIGEARGTPEGFALNWRYTLQVPMDGELWEFQLDDWMYLINQRGLINRTAMKKFGIRVADLTLWIEKRPTQ</sequence>
<proteinExistence type="predicted"/>
<comment type="caution">
    <text evidence="2">The sequence shown here is derived from an EMBL/GenBank/DDBJ whole genome shotgun (WGS) entry which is preliminary data.</text>
</comment>
<evidence type="ECO:0000313" key="3">
    <source>
        <dbReference type="Proteomes" id="UP000298133"/>
    </source>
</evidence>
<dbReference type="Proteomes" id="UP000298133">
    <property type="component" value="Unassembled WGS sequence"/>
</dbReference>
<feature type="chain" id="PRO_5021198106" evidence="1">
    <location>
        <begin position="20"/>
        <end position="179"/>
    </location>
</feature>
<dbReference type="Pfam" id="PF12915">
    <property type="entry name" value="DUF3833"/>
    <property type="match status" value="1"/>
</dbReference>
<reference evidence="2 3" key="1">
    <citation type="submission" date="2019-03" db="EMBL/GenBank/DDBJ databases">
        <title>Draft genome of Gammaproteobacteria bacterium LSUCC0057, a member of the SAR92 clade.</title>
        <authorList>
            <person name="Lanclos V.C."/>
            <person name="Doiron C."/>
            <person name="Henson M.W."/>
            <person name="Thrash J.C."/>
        </authorList>
    </citation>
    <scope>NUCLEOTIDE SEQUENCE [LARGE SCALE GENOMIC DNA]</scope>
    <source>
        <strain evidence="2 3">LSUCC0057</strain>
    </source>
</reference>
<accession>A0A4Y8UJ40</accession>
<keyword evidence="3" id="KW-1185">Reference proteome</keyword>
<gene>
    <name evidence="2" type="ORF">E3W66_02580</name>
</gene>